<sequence>MTRIVTLSRALPLPKIEIAGTPVEFVPVASPKDIPPEAEVHCTTSLDPLRANAIADLPDNVGLVANIGVGVDNIDLAAASARGIIVSNTPVVTEDTADLAFALILAACRRIGQAERFLRGGHWTAVGAAPPLGGRVHGRTLGLVGFGAIAQAVARRARGFDMEILYWNRTRRPDAENVTGAAYEPDLDALMGRCDIISVHAALAPDTHNLIDANRLSRVRRGAVLVNTARGGLVDEAALIAALEDGRLSAAGLDVFVNEPQVDPGLLARDDVILTPHIGSATDACRTDMARRLLANVSSFLEHGRVIDPVKAS</sequence>
<evidence type="ECO:0000259" key="4">
    <source>
        <dbReference type="Pfam" id="PF02826"/>
    </source>
</evidence>
<evidence type="ECO:0000256" key="2">
    <source>
        <dbReference type="RuleBase" id="RU003719"/>
    </source>
</evidence>
<dbReference type="SUPFAM" id="SSF51735">
    <property type="entry name" value="NAD(P)-binding Rossmann-fold domains"/>
    <property type="match status" value="1"/>
</dbReference>
<gene>
    <name evidence="5" type="ORF">FGK63_02350</name>
</gene>
<comment type="caution">
    <text evidence="5">The sequence shown here is derived from an EMBL/GenBank/DDBJ whole genome shotgun (WGS) entry which is preliminary data.</text>
</comment>
<feature type="domain" description="D-isomer specific 2-hydroxyacid dehydrogenase NAD-binding" evidence="4">
    <location>
        <begin position="101"/>
        <end position="279"/>
    </location>
</feature>
<name>A0ABY2X3K5_9RHOB</name>
<keyword evidence="6" id="KW-1185">Reference proteome</keyword>
<dbReference type="Pfam" id="PF00389">
    <property type="entry name" value="2-Hacid_dh"/>
    <property type="match status" value="1"/>
</dbReference>
<dbReference type="InterPro" id="IPR050223">
    <property type="entry name" value="D-isomer_2-hydroxyacid_DH"/>
</dbReference>
<organism evidence="5 6">
    <name type="scientific">Ruegeria sediminis</name>
    <dbReference type="NCBI Taxonomy" id="2583820"/>
    <lineage>
        <taxon>Bacteria</taxon>
        <taxon>Pseudomonadati</taxon>
        <taxon>Pseudomonadota</taxon>
        <taxon>Alphaproteobacteria</taxon>
        <taxon>Rhodobacterales</taxon>
        <taxon>Roseobacteraceae</taxon>
        <taxon>Ruegeria</taxon>
    </lineage>
</organism>
<dbReference type="RefSeq" id="WP_138839992.1">
    <property type="nucleotide sequence ID" value="NZ_VCPD01000001.1"/>
</dbReference>
<evidence type="ECO:0000256" key="1">
    <source>
        <dbReference type="ARBA" id="ARBA00023002"/>
    </source>
</evidence>
<proteinExistence type="inferred from homology"/>
<comment type="similarity">
    <text evidence="2">Belongs to the D-isomer specific 2-hydroxyacid dehydrogenase family.</text>
</comment>
<dbReference type="EMBL" id="VCPD01000001">
    <property type="protein sequence ID" value="TMV09933.1"/>
    <property type="molecule type" value="Genomic_DNA"/>
</dbReference>
<dbReference type="Gene3D" id="3.40.50.720">
    <property type="entry name" value="NAD(P)-binding Rossmann-like Domain"/>
    <property type="match status" value="2"/>
</dbReference>
<dbReference type="PANTHER" id="PTHR10996:SF283">
    <property type="entry name" value="GLYOXYLATE_HYDROXYPYRUVATE REDUCTASE B"/>
    <property type="match status" value="1"/>
</dbReference>
<reference evidence="5 6" key="1">
    <citation type="submission" date="2019-05" db="EMBL/GenBank/DDBJ databases">
        <title>Ruegeria sp. nov., isolated from tidal flat.</title>
        <authorList>
            <person name="Kim W."/>
        </authorList>
    </citation>
    <scope>NUCLEOTIDE SEQUENCE [LARGE SCALE GENOMIC DNA]</scope>
    <source>
        <strain evidence="5 6">CAU 1488</strain>
    </source>
</reference>
<evidence type="ECO:0000259" key="3">
    <source>
        <dbReference type="Pfam" id="PF00389"/>
    </source>
</evidence>
<dbReference type="InterPro" id="IPR029753">
    <property type="entry name" value="D-isomer_DH_CS"/>
</dbReference>
<dbReference type="PROSITE" id="PS00671">
    <property type="entry name" value="D_2_HYDROXYACID_DH_3"/>
    <property type="match status" value="1"/>
</dbReference>
<evidence type="ECO:0000313" key="6">
    <source>
        <dbReference type="Proteomes" id="UP001193035"/>
    </source>
</evidence>
<dbReference type="InterPro" id="IPR006140">
    <property type="entry name" value="D-isomer_DH_NAD-bd"/>
</dbReference>
<dbReference type="SUPFAM" id="SSF52283">
    <property type="entry name" value="Formate/glycerate dehydrogenase catalytic domain-like"/>
    <property type="match status" value="1"/>
</dbReference>
<evidence type="ECO:0000313" key="5">
    <source>
        <dbReference type="EMBL" id="TMV09933.1"/>
    </source>
</evidence>
<protein>
    <submittedName>
        <fullName evidence="5">D-glycerate dehydrogenase</fullName>
    </submittedName>
</protein>
<dbReference type="PANTHER" id="PTHR10996">
    <property type="entry name" value="2-HYDROXYACID DEHYDROGENASE-RELATED"/>
    <property type="match status" value="1"/>
</dbReference>
<dbReference type="CDD" id="cd05301">
    <property type="entry name" value="GDH"/>
    <property type="match status" value="1"/>
</dbReference>
<dbReference type="InterPro" id="IPR006139">
    <property type="entry name" value="D-isomer_2_OHA_DH_cat_dom"/>
</dbReference>
<feature type="domain" description="D-isomer specific 2-hydroxyacid dehydrogenase catalytic" evidence="3">
    <location>
        <begin position="36"/>
        <end position="310"/>
    </location>
</feature>
<accession>A0ABY2X3K5</accession>
<dbReference type="InterPro" id="IPR036291">
    <property type="entry name" value="NAD(P)-bd_dom_sf"/>
</dbReference>
<dbReference type="Pfam" id="PF02826">
    <property type="entry name" value="2-Hacid_dh_C"/>
    <property type="match status" value="1"/>
</dbReference>
<dbReference type="Proteomes" id="UP001193035">
    <property type="component" value="Unassembled WGS sequence"/>
</dbReference>
<keyword evidence="1 2" id="KW-0560">Oxidoreductase</keyword>